<dbReference type="EMBL" id="CP069029">
    <property type="protein sequence ID" value="QRC97610.1"/>
    <property type="molecule type" value="Genomic_DNA"/>
</dbReference>
<dbReference type="InterPro" id="IPR045087">
    <property type="entry name" value="Cu-oxidase_fam"/>
</dbReference>
<dbReference type="Pfam" id="PF00394">
    <property type="entry name" value="Cu-oxidase"/>
    <property type="match status" value="1"/>
</dbReference>
<keyword evidence="3 7" id="KW-0732">Signal</keyword>
<dbReference type="PROSITE" id="PS00079">
    <property type="entry name" value="MULTICOPPER_OXIDASE1"/>
    <property type="match status" value="1"/>
</dbReference>
<evidence type="ECO:0000256" key="2">
    <source>
        <dbReference type="ARBA" id="ARBA00022723"/>
    </source>
</evidence>
<dbReference type="InterPro" id="IPR011707">
    <property type="entry name" value="Cu-oxidase-like_N"/>
</dbReference>
<feature type="domain" description="Plastocyanin-like" evidence="9">
    <location>
        <begin position="473"/>
        <end position="602"/>
    </location>
</feature>
<sequence length="624" mass="69719">MACNILNFLTGLLSLSSTLPSTYFPSCIKPSNSHVSQNPVRFEVHLTPGRANPTGAGFRDVILVNGTFTGPTLRLSRGDNVEFLVRNHLREDTAVHFHGITQSLSPWADGTPGIAQRPIRPGAAYLYRWRADESGVFFYHAHSRGQLMDGMYGAIVIERGEDEPSPFHMISHEASDWELMREAEREVQTLMISDWSQFSFGEVMGVEREANIDFTCMDAIVVNGAGSEYCLERELLNEYTNPLVKFILSHTDEKEITDKGCVPPLRLFQGNYSLHLDTLPPEAFRKCIPGVGGGANHTVTVHSSNRWAALTFINPGGLYPLKVTIDNHPMHVFAVDGHYIYPQIVDQILVNNGERYSVFVKLDQEVGRYTIRIANDLLGQVLGGFAALSYNGVMDDPPHPKPLMNYAGGSLVKNIRVFDEFNTRPYPPKPPASVADRTHKFMVRKLAQPHGAYEWTMSGIEGLNMTTEDVASPFLFQDPSQIETSELMLTTKKNEWVDLIIEVEGPFAQSHPMHKHGNKAFIVGRGVGFFPWATVEEAEKHLPRGTFNFIDPPYKDTFKTLEGVNNNAWLALRYHANSPGAWLFHCHIQTHLAGGMGVVILDGVDEWPELPEAYAEWNGFEAPV</sequence>
<evidence type="ECO:0000256" key="3">
    <source>
        <dbReference type="ARBA" id="ARBA00022729"/>
    </source>
</evidence>
<dbReference type="PANTHER" id="PTHR11709">
    <property type="entry name" value="MULTI-COPPER OXIDASE"/>
    <property type="match status" value="1"/>
</dbReference>
<dbReference type="PANTHER" id="PTHR11709:SF488">
    <property type="entry name" value="LACCASE-RELATED"/>
    <property type="match status" value="1"/>
</dbReference>
<dbReference type="InterPro" id="IPR008972">
    <property type="entry name" value="Cupredoxin"/>
</dbReference>
<feature type="chain" id="PRO_5030943684" evidence="7">
    <location>
        <begin position="19"/>
        <end position="624"/>
    </location>
</feature>
<evidence type="ECO:0000256" key="5">
    <source>
        <dbReference type="ARBA" id="ARBA00023008"/>
    </source>
</evidence>
<dbReference type="Gene3D" id="2.60.40.420">
    <property type="entry name" value="Cupredoxins - blue copper proteins"/>
    <property type="match status" value="3"/>
</dbReference>
<dbReference type="CDD" id="cd13850">
    <property type="entry name" value="CuRO_1_Abr2_like"/>
    <property type="match status" value="1"/>
</dbReference>
<evidence type="ECO:0000259" key="9">
    <source>
        <dbReference type="Pfam" id="PF07731"/>
    </source>
</evidence>
<dbReference type="InterPro" id="IPR002355">
    <property type="entry name" value="Cu_oxidase_Cu_BS"/>
</dbReference>
<accession>A0A7U2F6V0</accession>
<reference evidence="12" key="1">
    <citation type="journal article" date="2021" name="BMC Genomics">
        <title>Chromosome-level genome assembly and manually-curated proteome of model necrotroph Parastagonospora nodorum Sn15 reveals a genome-wide trove of candidate effector homologs, and redundancy of virulence-related functions within an accessory chromosome.</title>
        <authorList>
            <person name="Bertazzoni S."/>
            <person name="Jones D.A.B."/>
            <person name="Phan H.T."/>
            <person name="Tan K.-C."/>
            <person name="Hane J.K."/>
        </authorList>
    </citation>
    <scope>NUCLEOTIDE SEQUENCE [LARGE SCALE GENOMIC DNA]</scope>
    <source>
        <strain evidence="12">SN15 / ATCC MYA-4574 / FGSC 10173)</strain>
    </source>
</reference>
<organism evidence="11 12">
    <name type="scientific">Phaeosphaeria nodorum (strain SN15 / ATCC MYA-4574 / FGSC 10173)</name>
    <name type="common">Glume blotch fungus</name>
    <name type="synonym">Parastagonospora nodorum</name>
    <dbReference type="NCBI Taxonomy" id="321614"/>
    <lineage>
        <taxon>Eukaryota</taxon>
        <taxon>Fungi</taxon>
        <taxon>Dikarya</taxon>
        <taxon>Ascomycota</taxon>
        <taxon>Pezizomycotina</taxon>
        <taxon>Dothideomycetes</taxon>
        <taxon>Pleosporomycetidae</taxon>
        <taxon>Pleosporales</taxon>
        <taxon>Pleosporineae</taxon>
        <taxon>Phaeosphaeriaceae</taxon>
        <taxon>Parastagonospora</taxon>
    </lineage>
</organism>
<evidence type="ECO:0000313" key="12">
    <source>
        <dbReference type="Proteomes" id="UP000663193"/>
    </source>
</evidence>
<dbReference type="GO" id="GO:0005507">
    <property type="term" value="F:copper ion binding"/>
    <property type="evidence" value="ECO:0007669"/>
    <property type="project" value="InterPro"/>
</dbReference>
<feature type="signal peptide" evidence="7">
    <location>
        <begin position="1"/>
        <end position="18"/>
    </location>
</feature>
<dbReference type="CDD" id="cd13876">
    <property type="entry name" value="CuRO_2_Abr2_like"/>
    <property type="match status" value="1"/>
</dbReference>
<dbReference type="GO" id="GO:0016491">
    <property type="term" value="F:oxidoreductase activity"/>
    <property type="evidence" value="ECO:0007669"/>
    <property type="project" value="UniProtKB-KW"/>
</dbReference>
<evidence type="ECO:0000256" key="6">
    <source>
        <dbReference type="ARBA" id="ARBA00023180"/>
    </source>
</evidence>
<name>A0A7U2F6V0_PHANO</name>
<dbReference type="SUPFAM" id="SSF49503">
    <property type="entry name" value="Cupredoxins"/>
    <property type="match status" value="3"/>
</dbReference>
<dbReference type="KEGG" id="pno:SNOG_08616"/>
<proteinExistence type="inferred from homology"/>
<dbReference type="OrthoDB" id="2121828at2759"/>
<dbReference type="VEuPathDB" id="FungiDB:JI435_086160"/>
<dbReference type="SMR" id="A0A7U2F6V0"/>
<evidence type="ECO:0000259" key="8">
    <source>
        <dbReference type="Pfam" id="PF00394"/>
    </source>
</evidence>
<evidence type="ECO:0000259" key="10">
    <source>
        <dbReference type="Pfam" id="PF07732"/>
    </source>
</evidence>
<dbReference type="FunFam" id="2.60.40.420:FF:000036">
    <property type="entry name" value="L-ascorbate oxidase"/>
    <property type="match status" value="1"/>
</dbReference>
<dbReference type="Pfam" id="PF07732">
    <property type="entry name" value="Cu-oxidase_3"/>
    <property type="match status" value="1"/>
</dbReference>
<dbReference type="PROSITE" id="PS00080">
    <property type="entry name" value="MULTICOPPER_OXIDASE2"/>
    <property type="match status" value="1"/>
</dbReference>
<keyword evidence="12" id="KW-1185">Reference proteome</keyword>
<protein>
    <submittedName>
        <fullName evidence="11">Multicopper oxidase elcG</fullName>
    </submittedName>
</protein>
<gene>
    <name evidence="11" type="ORF">JI435_086160</name>
</gene>
<keyword evidence="5" id="KW-0186">Copper</keyword>
<feature type="domain" description="Plastocyanin-like" evidence="10">
    <location>
        <begin position="48"/>
        <end position="160"/>
    </location>
</feature>
<evidence type="ECO:0000256" key="7">
    <source>
        <dbReference type="SAM" id="SignalP"/>
    </source>
</evidence>
<dbReference type="Proteomes" id="UP000663193">
    <property type="component" value="Chromosome 7"/>
</dbReference>
<evidence type="ECO:0000256" key="1">
    <source>
        <dbReference type="ARBA" id="ARBA00010609"/>
    </source>
</evidence>
<dbReference type="RefSeq" id="XP_001798925.1">
    <property type="nucleotide sequence ID" value="XM_001798873.1"/>
</dbReference>
<evidence type="ECO:0000313" key="11">
    <source>
        <dbReference type="EMBL" id="QRC97610.1"/>
    </source>
</evidence>
<dbReference type="CDD" id="cd13898">
    <property type="entry name" value="CuRO_3_Abr2_like"/>
    <property type="match status" value="1"/>
</dbReference>
<keyword evidence="4" id="KW-0560">Oxidoreductase</keyword>
<dbReference type="InterPro" id="IPR033138">
    <property type="entry name" value="Cu_oxidase_CS"/>
</dbReference>
<keyword evidence="2" id="KW-0479">Metal-binding</keyword>
<dbReference type="AlphaFoldDB" id="A0A7U2F6V0"/>
<dbReference type="InterPro" id="IPR011706">
    <property type="entry name" value="Cu-oxidase_C"/>
</dbReference>
<dbReference type="OMA" id="NSTWMAL"/>
<evidence type="ECO:0000256" key="4">
    <source>
        <dbReference type="ARBA" id="ARBA00023002"/>
    </source>
</evidence>
<dbReference type="Pfam" id="PF07731">
    <property type="entry name" value="Cu-oxidase_2"/>
    <property type="match status" value="1"/>
</dbReference>
<comment type="similarity">
    <text evidence="1">Belongs to the multicopper oxidase family.</text>
</comment>
<feature type="domain" description="Plastocyanin-like" evidence="8">
    <location>
        <begin position="277"/>
        <end position="373"/>
    </location>
</feature>
<keyword evidence="6" id="KW-0325">Glycoprotein</keyword>
<dbReference type="InterPro" id="IPR001117">
    <property type="entry name" value="Cu-oxidase_2nd"/>
</dbReference>